<evidence type="ECO:0000256" key="1">
    <source>
        <dbReference type="SAM" id="MobiDB-lite"/>
    </source>
</evidence>
<dbReference type="AlphaFoldDB" id="A0A1I1XMB6"/>
<organism evidence="2 3">
    <name type="scientific">Blastococcus tunisiensis</name>
    <dbReference type="NCBI Taxonomy" id="1798228"/>
    <lineage>
        <taxon>Bacteria</taxon>
        <taxon>Bacillati</taxon>
        <taxon>Actinomycetota</taxon>
        <taxon>Actinomycetes</taxon>
        <taxon>Geodermatophilales</taxon>
        <taxon>Geodermatophilaceae</taxon>
        <taxon>Blastococcus</taxon>
    </lineage>
</organism>
<feature type="region of interest" description="Disordered" evidence="1">
    <location>
        <begin position="58"/>
        <end position="154"/>
    </location>
</feature>
<dbReference type="EMBL" id="FOND01000002">
    <property type="protein sequence ID" value="SFE08477.1"/>
    <property type="molecule type" value="Genomic_DNA"/>
</dbReference>
<proteinExistence type="predicted"/>
<dbReference type="Proteomes" id="UP000198589">
    <property type="component" value="Unassembled WGS sequence"/>
</dbReference>
<protein>
    <submittedName>
        <fullName evidence="2">Uncharacterized protein</fullName>
    </submittedName>
</protein>
<evidence type="ECO:0000313" key="3">
    <source>
        <dbReference type="Proteomes" id="UP000198589"/>
    </source>
</evidence>
<accession>A0A1I1XMB6</accession>
<sequence length="221" mass="23153">MTNLVLLCDRDHGLVHEHDLVMSRTGGRLVVTAPDGRRVWGAADAAFVGGLGDVGDPAPADRPHFAGVHPIDTGAGRRPDAPPTAPANPLSSEPSRSHGRRRAATRRSARGPGSRPRPATPDPAAGRPAALGHSTPSGLRRRYRSQPGSIRCSRRTDLTASARAAAISTTLFPDGEPDLPDAMRANGERMDVRYVVGVLMGNRDLARRLAAEAAGVPAGTP</sequence>
<evidence type="ECO:0000313" key="2">
    <source>
        <dbReference type="EMBL" id="SFE08477.1"/>
    </source>
</evidence>
<dbReference type="STRING" id="1798228.SAMN05216574_102121"/>
<gene>
    <name evidence="2" type="ORF">SAMN05216574_102121</name>
</gene>
<dbReference type="RefSeq" id="WP_254790495.1">
    <property type="nucleotide sequence ID" value="NZ_FOND01000002.1"/>
</dbReference>
<keyword evidence="3" id="KW-1185">Reference proteome</keyword>
<reference evidence="3" key="1">
    <citation type="submission" date="2016-10" db="EMBL/GenBank/DDBJ databases">
        <authorList>
            <person name="Varghese N."/>
            <person name="Submissions S."/>
        </authorList>
    </citation>
    <scope>NUCLEOTIDE SEQUENCE [LARGE SCALE GENOMIC DNA]</scope>
    <source>
        <strain evidence="3">DSM 46838</strain>
    </source>
</reference>
<feature type="compositionally biased region" description="Basic residues" evidence="1">
    <location>
        <begin position="97"/>
        <end position="109"/>
    </location>
</feature>
<name>A0A1I1XMB6_9ACTN</name>